<dbReference type="GO" id="GO:0005813">
    <property type="term" value="C:centrosome"/>
    <property type="evidence" value="ECO:0007669"/>
    <property type="project" value="TreeGrafter"/>
</dbReference>
<dbReference type="STRING" id="52670.A0A2I4AHH4"/>
<dbReference type="Proteomes" id="UP000192220">
    <property type="component" value="Unplaced"/>
</dbReference>
<protein>
    <submittedName>
        <fullName evidence="9">Cytoskeleton-associated protein 2-like</fullName>
    </submittedName>
</protein>
<feature type="region of interest" description="Disordered" evidence="6">
    <location>
        <begin position="48"/>
        <end position="73"/>
    </location>
</feature>
<feature type="region of interest" description="Disordered" evidence="6">
    <location>
        <begin position="235"/>
        <end position="361"/>
    </location>
</feature>
<dbReference type="AlphaFoldDB" id="A0A2I4AHH4"/>
<sequence length="705" mass="76213">MEEAESAPMLSRKELRKQKLMEYLAAKGKLKPTSVPSLQNCLRQVVTGKENKSSADKFKDSKGPTLIAQSSQNPVRSAFGVSNTVNVRGGTQKGKENTVRSSSSIAPPQPKPYQNPLLRKTYTVVVSKPNATAAGTLKKPTIVRGHASGQASSAAASTAGAKSSFQCNLNSNCTTAQTAGSRISMGPLVKTKTGLTPAVIQPRNTKSDLPRPSAASRKTISTASVVRKVQACSTASASLRQKPALNSTAGAKVQPQNKSNPKPTLDKQTLPACKSQHSGGLRVTSASFKAKAPPARPEGRALTSMSIKVTSGAAPQAASRTNTSSSTTGSRLKPTVVTQPAGKTKTNKETSSANVLPPRAPPKCAVAPILSQTEPQPSRSVSITGRAAVTKTPKVTAKVPQTEGKKTTAQEERLKKLKEWREAKGISYKRPPMPVKTPVRRAVSVAQPFWVSMKAEEDARSLIQAVDRTLADCIKLLAEGCPPDQVRQIFSRLPPLSQKFAKYWICRARLMEREGDLDVLPMFEEAVRVVLEPVDELRSVVFDILKKKDEIQENENQEHISSAENTPDGIINPLLTPKPVRALINGEKGDSSVVKYKITKTPGGPPSQHRQPVRVNGYEVRFFTPVRRSVRIERASLHYPASLQDHDVCVASYSDLIAEENNETSDERKSGEDIPPANDATMYVYRENEALGDKVSVQLVYDDPV</sequence>
<evidence type="ECO:0000256" key="1">
    <source>
        <dbReference type="ARBA" id="ARBA00004245"/>
    </source>
</evidence>
<evidence type="ECO:0000256" key="4">
    <source>
        <dbReference type="ARBA" id="ARBA00022553"/>
    </source>
</evidence>
<dbReference type="RefSeq" id="XP_013854949.1">
    <property type="nucleotide sequence ID" value="XM_013999495.1"/>
</dbReference>
<dbReference type="InParanoid" id="A0A2I4AHH4"/>
<dbReference type="GO" id="GO:0072686">
    <property type="term" value="C:mitotic spindle"/>
    <property type="evidence" value="ECO:0007669"/>
    <property type="project" value="TreeGrafter"/>
</dbReference>
<dbReference type="GeneID" id="106510772"/>
<dbReference type="PANTHER" id="PTHR47078">
    <property type="entry name" value="CYTOSKELETON-ASSOCIATED PROTEIN 2-LIKE"/>
    <property type="match status" value="1"/>
</dbReference>
<dbReference type="InterPro" id="IPR029197">
    <property type="entry name" value="CKAP2_C"/>
</dbReference>
<accession>A0A2I4AHH4</accession>
<reference evidence="9" key="1">
    <citation type="submission" date="2025-08" db="UniProtKB">
        <authorList>
            <consortium name="RefSeq"/>
        </authorList>
    </citation>
    <scope>IDENTIFICATION</scope>
    <source>
        <strain evidence="9">Quisiro</strain>
        <tissue evidence="9">Liver</tissue>
    </source>
</reference>
<dbReference type="InterPro" id="IPR052855">
    <property type="entry name" value="CKAP2-like"/>
</dbReference>
<organism evidence="8 9">
    <name type="scientific">Austrofundulus limnaeus</name>
    <name type="common">Annual killifish</name>
    <dbReference type="NCBI Taxonomy" id="52670"/>
    <lineage>
        <taxon>Eukaryota</taxon>
        <taxon>Metazoa</taxon>
        <taxon>Chordata</taxon>
        <taxon>Craniata</taxon>
        <taxon>Vertebrata</taxon>
        <taxon>Euteleostomi</taxon>
        <taxon>Actinopterygii</taxon>
        <taxon>Neopterygii</taxon>
        <taxon>Teleostei</taxon>
        <taxon>Neoteleostei</taxon>
        <taxon>Acanthomorphata</taxon>
        <taxon>Ovalentaria</taxon>
        <taxon>Atherinomorphae</taxon>
        <taxon>Cyprinodontiformes</taxon>
        <taxon>Rivulidae</taxon>
        <taxon>Austrofundulus</taxon>
    </lineage>
</organism>
<dbReference type="Pfam" id="PF15297">
    <property type="entry name" value="CKAP2_C"/>
    <property type="match status" value="2"/>
</dbReference>
<evidence type="ECO:0000256" key="6">
    <source>
        <dbReference type="SAM" id="MobiDB-lite"/>
    </source>
</evidence>
<feature type="region of interest" description="Disordered" evidence="6">
    <location>
        <begin position="85"/>
        <end position="115"/>
    </location>
</feature>
<feature type="compositionally biased region" description="Low complexity" evidence="6">
    <location>
        <begin position="319"/>
        <end position="331"/>
    </location>
</feature>
<evidence type="ECO:0000313" key="9">
    <source>
        <dbReference type="RefSeq" id="XP_013854949.1"/>
    </source>
</evidence>
<comment type="subcellular location">
    <subcellularLocation>
        <location evidence="1">Cytoplasm</location>
        <location evidence="1">Cytoskeleton</location>
    </subcellularLocation>
</comment>
<evidence type="ECO:0000259" key="7">
    <source>
        <dbReference type="Pfam" id="PF15297"/>
    </source>
</evidence>
<evidence type="ECO:0000256" key="3">
    <source>
        <dbReference type="ARBA" id="ARBA00022490"/>
    </source>
</evidence>
<feature type="compositionally biased region" description="Polar residues" evidence="6">
    <location>
        <begin position="235"/>
        <end position="262"/>
    </location>
</feature>
<feature type="compositionally biased region" description="Basic and acidic residues" evidence="6">
    <location>
        <begin position="49"/>
        <end position="62"/>
    </location>
</feature>
<keyword evidence="5" id="KW-0206">Cytoskeleton</keyword>
<comment type="similarity">
    <text evidence="2">Belongs to the CKAP2 family.</text>
</comment>
<keyword evidence="4" id="KW-0597">Phosphoprotein</keyword>
<feature type="domain" description="Cytoskeleton-associated protein 2 C-terminal" evidence="7">
    <location>
        <begin position="587"/>
        <end position="663"/>
    </location>
</feature>
<feature type="domain" description="Cytoskeleton-associated protein 2 C-terminal" evidence="7">
    <location>
        <begin position="397"/>
        <end position="559"/>
    </location>
</feature>
<keyword evidence="8" id="KW-1185">Reference proteome</keyword>
<dbReference type="PANTHER" id="PTHR47078:SF1">
    <property type="entry name" value="CYTOSKELETON-ASSOCIATED PROTEIN 2-LIKE"/>
    <property type="match status" value="1"/>
</dbReference>
<name>A0A2I4AHH4_AUSLI</name>
<dbReference type="GO" id="GO:0005829">
    <property type="term" value="C:cytosol"/>
    <property type="evidence" value="ECO:0007669"/>
    <property type="project" value="TreeGrafter"/>
</dbReference>
<gene>
    <name evidence="9" type="primary">ckap2l</name>
</gene>
<evidence type="ECO:0000256" key="2">
    <source>
        <dbReference type="ARBA" id="ARBA00009468"/>
    </source>
</evidence>
<keyword evidence="3" id="KW-0963">Cytoplasm</keyword>
<evidence type="ECO:0000313" key="8">
    <source>
        <dbReference type="Proteomes" id="UP000192220"/>
    </source>
</evidence>
<proteinExistence type="inferred from homology"/>
<evidence type="ECO:0000256" key="5">
    <source>
        <dbReference type="ARBA" id="ARBA00023212"/>
    </source>
</evidence>
<dbReference type="CTD" id="150468"/>
<dbReference type="KEGG" id="alim:106510772"/>
<dbReference type="OrthoDB" id="6288182at2759"/>
<feature type="region of interest" description="Disordered" evidence="6">
    <location>
        <begin position="194"/>
        <end position="222"/>
    </location>
</feature>